<reference evidence="2 3" key="1">
    <citation type="submission" date="2018-10" db="EMBL/GenBank/DDBJ databases">
        <title>Fifty Aureobasidium pullulans genomes reveal a recombining polyextremotolerant generalist.</title>
        <authorList>
            <person name="Gostincar C."/>
            <person name="Turk M."/>
            <person name="Zajc J."/>
            <person name="Gunde-Cimerman N."/>
        </authorList>
    </citation>
    <scope>NUCLEOTIDE SEQUENCE [LARGE SCALE GENOMIC DNA]</scope>
    <source>
        <strain evidence="2 3">EXF-10659</strain>
    </source>
</reference>
<accession>A0A4S8ZV22</accession>
<dbReference type="InterPro" id="IPR045702">
    <property type="entry name" value="DUF6060"/>
</dbReference>
<dbReference type="Pfam" id="PF19535">
    <property type="entry name" value="DUF6060"/>
    <property type="match status" value="1"/>
</dbReference>
<sequence>MCTDGSCQDCPWFTTDSATGYPACQVYDTKQFRGAFPDAEGGGMEVYFDIQQPDPDCAMIIRSPAGTSMPECGQNVITAYNAACAFATLSNTFMLQWCYGDGDCGAAGAGAKFIRSMDLKNGDVISVNKRGISGIQLMNNGTVVEPLEVGFPPEHFESDSTTSKDKRAGGATIPPTKRAKRNCVFTQEGATYTIPGDTRIIEGPFTGPVEPEISTSQTVSWTTTFSAGISSDIFSIGAEFSTEESVTSSLSITYKVPAGQNGNIVWTPIMRCRDGVTTDCKNNEDNGQSTICWPDLNEEGDARGSWAFQQRF</sequence>
<evidence type="ECO:0000313" key="2">
    <source>
        <dbReference type="EMBL" id="THW70254.1"/>
    </source>
</evidence>
<evidence type="ECO:0000313" key="3">
    <source>
        <dbReference type="Proteomes" id="UP000308802"/>
    </source>
</evidence>
<protein>
    <submittedName>
        <fullName evidence="2">Uncharacterized protein</fullName>
    </submittedName>
</protein>
<gene>
    <name evidence="2" type="ORF">D6D19_07939</name>
</gene>
<name>A0A4S8ZV22_AURPU</name>
<organism evidence="2 3">
    <name type="scientific">Aureobasidium pullulans</name>
    <name type="common">Black yeast</name>
    <name type="synonym">Pullularia pullulans</name>
    <dbReference type="NCBI Taxonomy" id="5580"/>
    <lineage>
        <taxon>Eukaryota</taxon>
        <taxon>Fungi</taxon>
        <taxon>Dikarya</taxon>
        <taxon>Ascomycota</taxon>
        <taxon>Pezizomycotina</taxon>
        <taxon>Dothideomycetes</taxon>
        <taxon>Dothideomycetidae</taxon>
        <taxon>Dothideales</taxon>
        <taxon>Saccotheciaceae</taxon>
        <taxon>Aureobasidium</taxon>
    </lineage>
</organism>
<dbReference type="EMBL" id="QZAO01000343">
    <property type="protein sequence ID" value="THW70254.1"/>
    <property type="molecule type" value="Genomic_DNA"/>
</dbReference>
<dbReference type="AlphaFoldDB" id="A0A4S8ZV22"/>
<feature type="region of interest" description="Disordered" evidence="1">
    <location>
        <begin position="153"/>
        <end position="175"/>
    </location>
</feature>
<proteinExistence type="predicted"/>
<evidence type="ECO:0000256" key="1">
    <source>
        <dbReference type="SAM" id="MobiDB-lite"/>
    </source>
</evidence>
<comment type="caution">
    <text evidence="2">The sequence shown here is derived from an EMBL/GenBank/DDBJ whole genome shotgun (WGS) entry which is preliminary data.</text>
</comment>
<feature type="compositionally biased region" description="Basic and acidic residues" evidence="1">
    <location>
        <begin position="154"/>
        <end position="168"/>
    </location>
</feature>
<dbReference type="Proteomes" id="UP000308802">
    <property type="component" value="Unassembled WGS sequence"/>
</dbReference>